<dbReference type="InterPro" id="IPR007349">
    <property type="entry name" value="DUF418"/>
</dbReference>
<dbReference type="PANTHER" id="PTHR30590">
    <property type="entry name" value="INNER MEMBRANE PROTEIN"/>
    <property type="match status" value="1"/>
</dbReference>
<keyword evidence="1" id="KW-0812">Transmembrane</keyword>
<dbReference type="AlphaFoldDB" id="A0A420EK13"/>
<feature type="transmembrane region" description="Helical" evidence="1">
    <location>
        <begin position="351"/>
        <end position="370"/>
    </location>
</feature>
<dbReference type="Pfam" id="PF04235">
    <property type="entry name" value="DUF418"/>
    <property type="match status" value="1"/>
</dbReference>
<feature type="transmembrane region" description="Helical" evidence="1">
    <location>
        <begin position="32"/>
        <end position="54"/>
    </location>
</feature>
<evidence type="ECO:0000313" key="4">
    <source>
        <dbReference type="Proteomes" id="UP000284395"/>
    </source>
</evidence>
<evidence type="ECO:0000313" key="3">
    <source>
        <dbReference type="EMBL" id="RKF21062.1"/>
    </source>
</evidence>
<accession>A0A420EK13</accession>
<sequence length="425" mass="47277">MTSPEQSLDMSEDDTLPERPVRGAERLVSLDFIRGVAVLGILFANITAFAHPMLAYSWPDALPGGATLADDAIWLFQFVFIDGKFRALFSLLFGAGMMLFMERVWARGGSRWLQARRLFLLMLFGLAHFYLLFVGDILFLYSIAGLLVLPMLCWSAERQFWSGLVWYLLGALILTGLLAMPAVIEAHPAAAPDQWQTMMAGWQDRIDEAARETSVMQQGSYGDIVAFRFAEQSGQLAELLIVVLFETAPLMVLGMALYRRGFFMAPLDSSQRLLWSVVALIGGVLLSLPLGLWAIETGFPPFLTQFLFNGPSAFPRLAVSLGMAGLLTLWAPVCARSWLGSRVIAAGRMAFSNYVGTSALMLLIFQGWAGGLYGDLHRMALLPIVLLGWIAMLGWSKSWLTTFRYGPLEWLWRCLAYGKAFNIKR</sequence>
<feature type="domain" description="DUF418" evidence="2">
    <location>
        <begin position="257"/>
        <end position="419"/>
    </location>
</feature>
<gene>
    <name evidence="3" type="ORF">D6851_08980</name>
</gene>
<comment type="caution">
    <text evidence="3">The sequence shown here is derived from an EMBL/GenBank/DDBJ whole genome shotgun (WGS) entry which is preliminary data.</text>
</comment>
<name>A0A420EK13_9SPHN</name>
<feature type="transmembrane region" description="Helical" evidence="1">
    <location>
        <begin position="273"/>
        <end position="295"/>
    </location>
</feature>
<keyword evidence="4" id="KW-1185">Reference proteome</keyword>
<feature type="transmembrane region" description="Helical" evidence="1">
    <location>
        <begin position="315"/>
        <end position="339"/>
    </location>
</feature>
<organism evidence="3 4">
    <name type="scientific">Altericroceibacterium spongiae</name>
    <dbReference type="NCBI Taxonomy" id="2320269"/>
    <lineage>
        <taxon>Bacteria</taxon>
        <taxon>Pseudomonadati</taxon>
        <taxon>Pseudomonadota</taxon>
        <taxon>Alphaproteobacteria</taxon>
        <taxon>Sphingomonadales</taxon>
        <taxon>Erythrobacteraceae</taxon>
        <taxon>Altericroceibacterium</taxon>
    </lineage>
</organism>
<keyword evidence="1" id="KW-0472">Membrane</keyword>
<dbReference type="OrthoDB" id="9807744at2"/>
<proteinExistence type="predicted"/>
<feature type="transmembrane region" description="Helical" evidence="1">
    <location>
        <begin position="239"/>
        <end position="261"/>
    </location>
</feature>
<evidence type="ECO:0000259" key="2">
    <source>
        <dbReference type="Pfam" id="PF04235"/>
    </source>
</evidence>
<keyword evidence="1" id="KW-1133">Transmembrane helix</keyword>
<reference evidence="3 4" key="1">
    <citation type="submission" date="2018-09" db="EMBL/GenBank/DDBJ databases">
        <title>Altererythrobacter spongiae sp. nov., isolated from a marine sponge.</title>
        <authorList>
            <person name="Zhuang L."/>
            <person name="Luo L."/>
        </authorList>
    </citation>
    <scope>NUCLEOTIDE SEQUENCE [LARGE SCALE GENOMIC DNA]</scope>
    <source>
        <strain evidence="3 4">HN-Y73</strain>
    </source>
</reference>
<protein>
    <submittedName>
        <fullName evidence="3">DUF418 domain-containing protein</fullName>
    </submittedName>
</protein>
<dbReference type="EMBL" id="RAPF01000004">
    <property type="protein sequence ID" value="RKF21062.1"/>
    <property type="molecule type" value="Genomic_DNA"/>
</dbReference>
<feature type="transmembrane region" description="Helical" evidence="1">
    <location>
        <begin position="117"/>
        <end position="133"/>
    </location>
</feature>
<dbReference type="RefSeq" id="WP_120324560.1">
    <property type="nucleotide sequence ID" value="NZ_RAPF01000004.1"/>
</dbReference>
<feature type="transmembrane region" description="Helical" evidence="1">
    <location>
        <begin position="376"/>
        <end position="395"/>
    </location>
</feature>
<dbReference type="PANTHER" id="PTHR30590:SF2">
    <property type="entry name" value="INNER MEMBRANE PROTEIN"/>
    <property type="match status" value="1"/>
</dbReference>
<feature type="transmembrane region" description="Helical" evidence="1">
    <location>
        <begin position="164"/>
        <end position="184"/>
    </location>
</feature>
<dbReference type="InterPro" id="IPR052529">
    <property type="entry name" value="Bact_Transport_Assoc"/>
</dbReference>
<evidence type="ECO:0000256" key="1">
    <source>
        <dbReference type="SAM" id="Phobius"/>
    </source>
</evidence>
<dbReference type="Proteomes" id="UP000284395">
    <property type="component" value="Unassembled WGS sequence"/>
</dbReference>
<feature type="transmembrane region" description="Helical" evidence="1">
    <location>
        <begin position="139"/>
        <end position="157"/>
    </location>
</feature>